<dbReference type="AlphaFoldDB" id="A0A1H7RSM6"/>
<organism evidence="1 2">
    <name type="scientific">Chitinophaga rupis</name>
    <dbReference type="NCBI Taxonomy" id="573321"/>
    <lineage>
        <taxon>Bacteria</taxon>
        <taxon>Pseudomonadati</taxon>
        <taxon>Bacteroidota</taxon>
        <taxon>Chitinophagia</taxon>
        <taxon>Chitinophagales</taxon>
        <taxon>Chitinophagaceae</taxon>
        <taxon>Chitinophaga</taxon>
    </lineage>
</organism>
<name>A0A1H7RSM6_9BACT</name>
<protein>
    <submittedName>
        <fullName evidence="1">Uncharacterized protein</fullName>
    </submittedName>
</protein>
<proteinExistence type="predicted"/>
<accession>A0A1H7RSM6</accession>
<evidence type="ECO:0000313" key="2">
    <source>
        <dbReference type="Proteomes" id="UP000198984"/>
    </source>
</evidence>
<evidence type="ECO:0000313" key="1">
    <source>
        <dbReference type="EMBL" id="SEL63203.1"/>
    </source>
</evidence>
<gene>
    <name evidence="1" type="ORF">SAMN04488505_102721</name>
</gene>
<reference evidence="1 2" key="1">
    <citation type="submission" date="2016-10" db="EMBL/GenBank/DDBJ databases">
        <authorList>
            <person name="de Groot N.N."/>
        </authorList>
    </citation>
    <scope>NUCLEOTIDE SEQUENCE [LARGE SCALE GENOMIC DNA]</scope>
    <source>
        <strain evidence="1 2">DSM 21039</strain>
    </source>
</reference>
<keyword evidence="2" id="KW-1185">Reference proteome</keyword>
<dbReference type="EMBL" id="FOBB01000002">
    <property type="protein sequence ID" value="SEL63203.1"/>
    <property type="molecule type" value="Genomic_DNA"/>
</dbReference>
<dbReference type="Proteomes" id="UP000198984">
    <property type="component" value="Unassembled WGS sequence"/>
</dbReference>
<sequence length="31" mass="3595">MKDLTPEQKTIEEALLAYILQTLQDNPFALF</sequence>